<name>A0A498JBI2_MALDO</name>
<keyword evidence="3" id="KW-1185">Reference proteome</keyword>
<reference evidence="2 3" key="1">
    <citation type="submission" date="2018-10" db="EMBL/GenBank/DDBJ databases">
        <title>A high-quality apple genome assembly.</title>
        <authorList>
            <person name="Hu J."/>
        </authorList>
    </citation>
    <scope>NUCLEOTIDE SEQUENCE [LARGE SCALE GENOMIC DNA]</scope>
    <source>
        <strain evidence="3">cv. HFTH1</strain>
        <tissue evidence="2">Young leaf</tissue>
    </source>
</reference>
<dbReference type="STRING" id="3750.A0A498JBI2"/>
<proteinExistence type="predicted"/>
<sequence>MNEANFNLGCIFTEIREAARPSMPPPGAPLNASATAVNQVGNEDVIKSVPPLAASNGFPLETPFPEWHRPGVPSVEGGPATNQRRLTEPA</sequence>
<evidence type="ECO:0000256" key="1">
    <source>
        <dbReference type="SAM" id="MobiDB-lite"/>
    </source>
</evidence>
<dbReference type="AlphaFoldDB" id="A0A498JBI2"/>
<protein>
    <submittedName>
        <fullName evidence="2">Uncharacterized protein</fullName>
    </submittedName>
</protein>
<accession>A0A498JBI2</accession>
<organism evidence="2 3">
    <name type="scientific">Malus domestica</name>
    <name type="common">Apple</name>
    <name type="synonym">Pyrus malus</name>
    <dbReference type="NCBI Taxonomy" id="3750"/>
    <lineage>
        <taxon>Eukaryota</taxon>
        <taxon>Viridiplantae</taxon>
        <taxon>Streptophyta</taxon>
        <taxon>Embryophyta</taxon>
        <taxon>Tracheophyta</taxon>
        <taxon>Spermatophyta</taxon>
        <taxon>Magnoliopsida</taxon>
        <taxon>eudicotyledons</taxon>
        <taxon>Gunneridae</taxon>
        <taxon>Pentapetalae</taxon>
        <taxon>rosids</taxon>
        <taxon>fabids</taxon>
        <taxon>Rosales</taxon>
        <taxon>Rosaceae</taxon>
        <taxon>Amygdaloideae</taxon>
        <taxon>Maleae</taxon>
        <taxon>Malus</taxon>
    </lineage>
</organism>
<feature type="region of interest" description="Disordered" evidence="1">
    <location>
        <begin position="64"/>
        <end position="90"/>
    </location>
</feature>
<comment type="caution">
    <text evidence="2">The sequence shown here is derived from an EMBL/GenBank/DDBJ whole genome shotgun (WGS) entry which is preliminary data.</text>
</comment>
<evidence type="ECO:0000313" key="2">
    <source>
        <dbReference type="EMBL" id="RXH91464.1"/>
    </source>
</evidence>
<evidence type="ECO:0000313" key="3">
    <source>
        <dbReference type="Proteomes" id="UP000290289"/>
    </source>
</evidence>
<dbReference type="Proteomes" id="UP000290289">
    <property type="component" value="Chromosome 8"/>
</dbReference>
<dbReference type="EMBL" id="RDQH01000334">
    <property type="protein sequence ID" value="RXH91464.1"/>
    <property type="molecule type" value="Genomic_DNA"/>
</dbReference>
<gene>
    <name evidence="2" type="ORF">DVH24_020487</name>
</gene>